<name>A0A5P9NI61_9GAMM</name>
<organism evidence="5 6">
    <name type="scientific">Halioglobus maricola</name>
    <dbReference type="NCBI Taxonomy" id="2601894"/>
    <lineage>
        <taxon>Bacteria</taxon>
        <taxon>Pseudomonadati</taxon>
        <taxon>Pseudomonadota</taxon>
        <taxon>Gammaproteobacteria</taxon>
        <taxon>Cellvibrionales</taxon>
        <taxon>Halieaceae</taxon>
        <taxon>Halioglobus</taxon>
    </lineage>
</organism>
<dbReference type="KEGG" id="halc:EY643_02910"/>
<sequence>MATQQEIMKPRVAIVVVTYNRLNLLMDCLSALLNQDESFERLIVVDNCSTDGTRDWLASWSDEQGELVQHFLLEENSGGAGGFSSGLDIATKNGADWVWMMDDDAVPEPDALGQLLKVADDPQNIYGSLAVSGEQTAWLTTLVDEQCRVATSAGDVPAKARVQSLPFLGFLIHRKLVQSIGLPDPGFFIAADDVEYCVRAVNHGADIFIAGHSRIEHPASVPYPFKFFSIRLTCLRLPPWKRYYDTRNRLLIAKKHFGARLIIETIPGSFLRLVAALIHEPDKLKQTWAFLAGFWDGLWGTKGRRHEKWGILP</sequence>
<dbReference type="EMBL" id="CP036422">
    <property type="protein sequence ID" value="QFU74688.1"/>
    <property type="molecule type" value="Genomic_DNA"/>
</dbReference>
<dbReference type="GO" id="GO:0016757">
    <property type="term" value="F:glycosyltransferase activity"/>
    <property type="evidence" value="ECO:0007669"/>
    <property type="project" value="UniProtKB-KW"/>
</dbReference>
<dbReference type="PANTHER" id="PTHR43179">
    <property type="entry name" value="RHAMNOSYLTRANSFERASE WBBL"/>
    <property type="match status" value="1"/>
</dbReference>
<comment type="similarity">
    <text evidence="1">Belongs to the glycosyltransferase 2 family.</text>
</comment>
<accession>A0A5P9NI61</accession>
<feature type="domain" description="Glycosyltransferase 2-like" evidence="4">
    <location>
        <begin position="14"/>
        <end position="137"/>
    </location>
</feature>
<proteinExistence type="inferred from homology"/>
<dbReference type="InterPro" id="IPR001173">
    <property type="entry name" value="Glyco_trans_2-like"/>
</dbReference>
<evidence type="ECO:0000259" key="4">
    <source>
        <dbReference type="Pfam" id="PF00535"/>
    </source>
</evidence>
<evidence type="ECO:0000256" key="3">
    <source>
        <dbReference type="ARBA" id="ARBA00022679"/>
    </source>
</evidence>
<dbReference type="RefSeq" id="WP_152660800.1">
    <property type="nucleotide sequence ID" value="NZ_CP036422.1"/>
</dbReference>
<gene>
    <name evidence="5" type="ORF">EY643_02910</name>
</gene>
<keyword evidence="6" id="KW-1185">Reference proteome</keyword>
<dbReference type="OrthoDB" id="7665907at2"/>
<dbReference type="PANTHER" id="PTHR43179:SF12">
    <property type="entry name" value="GALACTOFURANOSYLTRANSFERASE GLFT2"/>
    <property type="match status" value="1"/>
</dbReference>
<evidence type="ECO:0000313" key="6">
    <source>
        <dbReference type="Proteomes" id="UP000326287"/>
    </source>
</evidence>
<dbReference type="Gene3D" id="3.90.550.10">
    <property type="entry name" value="Spore Coat Polysaccharide Biosynthesis Protein SpsA, Chain A"/>
    <property type="match status" value="1"/>
</dbReference>
<dbReference type="InterPro" id="IPR029044">
    <property type="entry name" value="Nucleotide-diphossugar_trans"/>
</dbReference>
<dbReference type="Pfam" id="PF00535">
    <property type="entry name" value="Glycos_transf_2"/>
    <property type="match status" value="1"/>
</dbReference>
<evidence type="ECO:0000313" key="5">
    <source>
        <dbReference type="EMBL" id="QFU74688.1"/>
    </source>
</evidence>
<evidence type="ECO:0000256" key="1">
    <source>
        <dbReference type="ARBA" id="ARBA00006739"/>
    </source>
</evidence>
<evidence type="ECO:0000256" key="2">
    <source>
        <dbReference type="ARBA" id="ARBA00022676"/>
    </source>
</evidence>
<dbReference type="AlphaFoldDB" id="A0A5P9NI61"/>
<keyword evidence="2" id="KW-0328">Glycosyltransferase</keyword>
<keyword evidence="3 5" id="KW-0808">Transferase</keyword>
<dbReference type="SUPFAM" id="SSF53448">
    <property type="entry name" value="Nucleotide-diphospho-sugar transferases"/>
    <property type="match status" value="1"/>
</dbReference>
<protein>
    <submittedName>
        <fullName evidence="5">Glycosyltransferase</fullName>
    </submittedName>
</protein>
<dbReference type="Proteomes" id="UP000326287">
    <property type="component" value="Chromosome"/>
</dbReference>
<reference evidence="5 6" key="1">
    <citation type="submission" date="2019-02" db="EMBL/GenBank/DDBJ databases">
        <authorList>
            <person name="Li S.-H."/>
        </authorList>
    </citation>
    <scope>NUCLEOTIDE SEQUENCE [LARGE SCALE GENOMIC DNA]</scope>
    <source>
        <strain evidence="5 6">IMCC14385</strain>
    </source>
</reference>